<dbReference type="SUPFAM" id="SSF140453">
    <property type="entry name" value="EsxAB dimer-like"/>
    <property type="match status" value="1"/>
</dbReference>
<proteinExistence type="inferred from homology"/>
<dbReference type="NCBIfam" id="TIGR03930">
    <property type="entry name" value="WXG100_ESAT6"/>
    <property type="match status" value="1"/>
</dbReference>
<reference evidence="3" key="1">
    <citation type="journal article" date="2019" name="Int. J. Syst. Evol. Microbiol.">
        <title>The Global Catalogue of Microorganisms (GCM) 10K type strain sequencing project: providing services to taxonomists for standard genome sequencing and annotation.</title>
        <authorList>
            <consortium name="The Broad Institute Genomics Platform"/>
            <consortium name="The Broad Institute Genome Sequencing Center for Infectious Disease"/>
            <person name="Wu L."/>
            <person name="Ma J."/>
        </authorList>
    </citation>
    <scope>NUCLEOTIDE SEQUENCE [LARGE SCALE GENOMIC DNA]</scope>
    <source>
        <strain evidence="3">CGMCC 4.7152</strain>
    </source>
</reference>
<evidence type="ECO:0000256" key="1">
    <source>
        <dbReference type="RuleBase" id="RU362001"/>
    </source>
</evidence>
<comment type="caution">
    <text evidence="2">The sequence shown here is derived from an EMBL/GenBank/DDBJ whole genome shotgun (WGS) entry which is preliminary data.</text>
</comment>
<evidence type="ECO:0000313" key="3">
    <source>
        <dbReference type="Proteomes" id="UP001595912"/>
    </source>
</evidence>
<dbReference type="InterPro" id="IPR036689">
    <property type="entry name" value="ESAT-6-like_sf"/>
</dbReference>
<keyword evidence="3" id="KW-1185">Reference proteome</keyword>
<dbReference type="RefSeq" id="WP_354788920.1">
    <property type="nucleotide sequence ID" value="NZ_JBHSIU010000130.1"/>
</dbReference>
<evidence type="ECO:0000313" key="2">
    <source>
        <dbReference type="EMBL" id="MFC5007637.1"/>
    </source>
</evidence>
<accession>A0ABV9WJC2</accession>
<protein>
    <recommendedName>
        <fullName evidence="1">ESAT-6-like protein</fullName>
    </recommendedName>
</protein>
<dbReference type="InterPro" id="IPR010310">
    <property type="entry name" value="T7SS_ESAT-6-like"/>
</dbReference>
<sequence length="102" mass="10401">MGAGYGADGAITYNFGQIADVATAIGTYTGAVEGSLEDLYTQFTQLFAADWHGAAGQAVDSARTEWNSGIGDIKAALSQVGVKLGASAERMQAVDKQIAAGI</sequence>
<dbReference type="Proteomes" id="UP001595912">
    <property type="component" value="Unassembled WGS sequence"/>
</dbReference>
<gene>
    <name evidence="2" type="ORF">ACFPIJ_58755</name>
</gene>
<name>A0ABV9WJC2_9ACTN</name>
<dbReference type="Gene3D" id="1.10.287.1060">
    <property type="entry name" value="ESAT-6-like"/>
    <property type="match status" value="1"/>
</dbReference>
<dbReference type="Pfam" id="PF06013">
    <property type="entry name" value="WXG100"/>
    <property type="match status" value="1"/>
</dbReference>
<organism evidence="2 3">
    <name type="scientific">Dactylosporangium cerinum</name>
    <dbReference type="NCBI Taxonomy" id="1434730"/>
    <lineage>
        <taxon>Bacteria</taxon>
        <taxon>Bacillati</taxon>
        <taxon>Actinomycetota</taxon>
        <taxon>Actinomycetes</taxon>
        <taxon>Micromonosporales</taxon>
        <taxon>Micromonosporaceae</taxon>
        <taxon>Dactylosporangium</taxon>
    </lineage>
</organism>
<dbReference type="EMBL" id="JBHSIU010000130">
    <property type="protein sequence ID" value="MFC5007637.1"/>
    <property type="molecule type" value="Genomic_DNA"/>
</dbReference>
<comment type="similarity">
    <text evidence="1">Belongs to the WXG100 family.</text>
</comment>